<evidence type="ECO:0000256" key="4">
    <source>
        <dbReference type="ARBA" id="ARBA00022989"/>
    </source>
</evidence>
<dbReference type="AlphaFoldDB" id="A0A7K1FLU0"/>
<dbReference type="Proteomes" id="UP000460221">
    <property type="component" value="Unassembled WGS sequence"/>
</dbReference>
<evidence type="ECO:0000256" key="2">
    <source>
        <dbReference type="ARBA" id="ARBA00022475"/>
    </source>
</evidence>
<feature type="transmembrane region" description="Helical" evidence="6">
    <location>
        <begin position="31"/>
        <end position="51"/>
    </location>
</feature>
<gene>
    <name evidence="8" type="ORF">GIS00_13885</name>
</gene>
<evidence type="ECO:0000313" key="8">
    <source>
        <dbReference type="EMBL" id="MTD15030.1"/>
    </source>
</evidence>
<evidence type="ECO:0000259" key="7">
    <source>
        <dbReference type="Pfam" id="PF13396"/>
    </source>
</evidence>
<name>A0A7K1FLU0_9ACTN</name>
<keyword evidence="4 6" id="KW-1133">Transmembrane helix</keyword>
<keyword evidence="9" id="KW-1185">Reference proteome</keyword>
<organism evidence="8 9">
    <name type="scientific">Nakamurella alba</name>
    <dbReference type="NCBI Taxonomy" id="2665158"/>
    <lineage>
        <taxon>Bacteria</taxon>
        <taxon>Bacillati</taxon>
        <taxon>Actinomycetota</taxon>
        <taxon>Actinomycetes</taxon>
        <taxon>Nakamurellales</taxon>
        <taxon>Nakamurellaceae</taxon>
        <taxon>Nakamurella</taxon>
    </lineage>
</organism>
<proteinExistence type="predicted"/>
<evidence type="ECO:0000313" key="9">
    <source>
        <dbReference type="Proteomes" id="UP000460221"/>
    </source>
</evidence>
<sequence>MVVVGLALLALFIAAAASVLGSDRLTGTGKLLWIVGIFVFPFLGPLAWFFVGRKGSPQIYRPVHYGPAA</sequence>
<accession>A0A7K1FLU0</accession>
<evidence type="ECO:0000256" key="6">
    <source>
        <dbReference type="SAM" id="Phobius"/>
    </source>
</evidence>
<feature type="domain" description="Cardiolipin synthase N-terminal" evidence="7">
    <location>
        <begin position="10"/>
        <end position="53"/>
    </location>
</feature>
<evidence type="ECO:0000256" key="3">
    <source>
        <dbReference type="ARBA" id="ARBA00022692"/>
    </source>
</evidence>
<comment type="subcellular location">
    <subcellularLocation>
        <location evidence="1">Cell membrane</location>
        <topology evidence="1">Multi-pass membrane protein</topology>
    </subcellularLocation>
</comment>
<dbReference type="InterPro" id="IPR027379">
    <property type="entry name" value="CLS_N"/>
</dbReference>
<dbReference type="GO" id="GO:0005886">
    <property type="term" value="C:plasma membrane"/>
    <property type="evidence" value="ECO:0007669"/>
    <property type="project" value="UniProtKB-SubCell"/>
</dbReference>
<keyword evidence="3 6" id="KW-0812">Transmembrane</keyword>
<keyword evidence="2" id="KW-1003">Cell membrane</keyword>
<dbReference type="Pfam" id="PF13396">
    <property type="entry name" value="PLDc_N"/>
    <property type="match status" value="1"/>
</dbReference>
<keyword evidence="5 6" id="KW-0472">Membrane</keyword>
<evidence type="ECO:0000256" key="1">
    <source>
        <dbReference type="ARBA" id="ARBA00004651"/>
    </source>
</evidence>
<protein>
    <recommendedName>
        <fullName evidence="7">Cardiolipin synthase N-terminal domain-containing protein</fullName>
    </recommendedName>
</protein>
<comment type="caution">
    <text evidence="8">The sequence shown here is derived from an EMBL/GenBank/DDBJ whole genome shotgun (WGS) entry which is preliminary data.</text>
</comment>
<evidence type="ECO:0000256" key="5">
    <source>
        <dbReference type="ARBA" id="ARBA00023136"/>
    </source>
</evidence>
<reference evidence="8 9" key="1">
    <citation type="submission" date="2019-11" db="EMBL/GenBank/DDBJ databases">
        <authorList>
            <person name="Jiang L.-Q."/>
        </authorList>
    </citation>
    <scope>NUCLEOTIDE SEQUENCE [LARGE SCALE GENOMIC DNA]</scope>
    <source>
        <strain evidence="8 9">YIM 132087</strain>
    </source>
</reference>
<dbReference type="EMBL" id="WLYK01000005">
    <property type="protein sequence ID" value="MTD15030.1"/>
    <property type="molecule type" value="Genomic_DNA"/>
</dbReference>